<comment type="similarity">
    <text evidence="2">Belongs to the ABC transporter superfamily.</text>
</comment>
<evidence type="ECO:0000256" key="2">
    <source>
        <dbReference type="ARBA" id="ARBA00005417"/>
    </source>
</evidence>
<evidence type="ECO:0000256" key="1">
    <source>
        <dbReference type="ARBA" id="ARBA00004202"/>
    </source>
</evidence>
<dbReference type="InterPro" id="IPR003439">
    <property type="entry name" value="ABC_transporter-like_ATP-bd"/>
</dbReference>
<dbReference type="Pfam" id="PF00005">
    <property type="entry name" value="ABC_tran"/>
    <property type="match status" value="1"/>
</dbReference>
<evidence type="ECO:0000313" key="10">
    <source>
        <dbReference type="Proteomes" id="UP000245702"/>
    </source>
</evidence>
<dbReference type="GO" id="GO:0005524">
    <property type="term" value="F:ATP binding"/>
    <property type="evidence" value="ECO:0007669"/>
    <property type="project" value="UniProtKB-KW"/>
</dbReference>
<dbReference type="InterPro" id="IPR013563">
    <property type="entry name" value="Oligopep_ABC_C"/>
</dbReference>
<dbReference type="PROSITE" id="PS50893">
    <property type="entry name" value="ABC_TRANSPORTER_2"/>
    <property type="match status" value="1"/>
</dbReference>
<dbReference type="RefSeq" id="WP_075757780.1">
    <property type="nucleotide sequence ID" value="NZ_CP146991.1"/>
</dbReference>
<dbReference type="PANTHER" id="PTHR43297:SF2">
    <property type="entry name" value="DIPEPTIDE TRANSPORT ATP-BINDING PROTEIN DPPD"/>
    <property type="match status" value="1"/>
</dbReference>
<evidence type="ECO:0000256" key="5">
    <source>
        <dbReference type="ARBA" id="ARBA00022741"/>
    </source>
</evidence>
<keyword evidence="7" id="KW-0472">Membrane</keyword>
<dbReference type="InterPro" id="IPR003593">
    <property type="entry name" value="AAA+_ATPase"/>
</dbReference>
<evidence type="ECO:0000259" key="8">
    <source>
        <dbReference type="PROSITE" id="PS50893"/>
    </source>
</evidence>
<dbReference type="InterPro" id="IPR017871">
    <property type="entry name" value="ABC_transporter-like_CS"/>
</dbReference>
<comment type="caution">
    <text evidence="9">The sequence shown here is derived from an EMBL/GenBank/DDBJ whole genome shotgun (WGS) entry which is preliminary data.</text>
</comment>
<dbReference type="PROSITE" id="PS00211">
    <property type="entry name" value="ABC_TRANSPORTER_1"/>
    <property type="match status" value="1"/>
</dbReference>
<keyword evidence="6 9" id="KW-0067">ATP-binding</keyword>
<keyword evidence="4" id="KW-1003">Cell membrane</keyword>
<protein>
    <submittedName>
        <fullName evidence="9">Oligopeptide transport ATP-binding protein OppD</fullName>
    </submittedName>
</protein>
<name>A0ABM9W7N9_9FIRM</name>
<evidence type="ECO:0000256" key="6">
    <source>
        <dbReference type="ARBA" id="ARBA00022840"/>
    </source>
</evidence>
<proteinExistence type="inferred from homology"/>
<reference evidence="9 10" key="1">
    <citation type="submission" date="2016-01" db="EMBL/GenBank/DDBJ databases">
        <authorList>
            <person name="Brown R."/>
        </authorList>
    </citation>
    <scope>NUCLEOTIDE SEQUENCE [LARGE SCALE GENOMIC DNA]</scope>
    <source>
        <strain evidence="9">Sporomusa sphaeroides DSM 2875</strain>
    </source>
</reference>
<dbReference type="InterPro" id="IPR027417">
    <property type="entry name" value="P-loop_NTPase"/>
</dbReference>
<keyword evidence="3" id="KW-0813">Transport</keyword>
<dbReference type="Proteomes" id="UP000245702">
    <property type="component" value="Unassembled WGS sequence"/>
</dbReference>
<keyword evidence="10" id="KW-1185">Reference proteome</keyword>
<dbReference type="CDD" id="cd03257">
    <property type="entry name" value="ABC_NikE_OppD_transporters"/>
    <property type="match status" value="1"/>
</dbReference>
<organism evidence="9 10">
    <name type="scientific">Sporomusa sphaeroides DSM 2875</name>
    <dbReference type="NCBI Taxonomy" id="1337886"/>
    <lineage>
        <taxon>Bacteria</taxon>
        <taxon>Bacillati</taxon>
        <taxon>Bacillota</taxon>
        <taxon>Negativicutes</taxon>
        <taxon>Selenomonadales</taxon>
        <taxon>Sporomusaceae</taxon>
        <taxon>Sporomusa</taxon>
    </lineage>
</organism>
<gene>
    <name evidence="9" type="primary">oppD_4</name>
    <name evidence="9" type="ORF">SSPH_03789</name>
</gene>
<dbReference type="EMBL" id="FCOW01000028">
    <property type="protein sequence ID" value="CVK21112.1"/>
    <property type="molecule type" value="Genomic_DNA"/>
</dbReference>
<feature type="domain" description="ABC transporter" evidence="8">
    <location>
        <begin position="9"/>
        <end position="257"/>
    </location>
</feature>
<dbReference type="Gene3D" id="3.40.50.300">
    <property type="entry name" value="P-loop containing nucleotide triphosphate hydrolases"/>
    <property type="match status" value="1"/>
</dbReference>
<evidence type="ECO:0000313" key="9">
    <source>
        <dbReference type="EMBL" id="CVK21112.1"/>
    </source>
</evidence>
<evidence type="ECO:0000256" key="3">
    <source>
        <dbReference type="ARBA" id="ARBA00022448"/>
    </source>
</evidence>
<evidence type="ECO:0000256" key="7">
    <source>
        <dbReference type="ARBA" id="ARBA00023136"/>
    </source>
</evidence>
<evidence type="ECO:0000256" key="4">
    <source>
        <dbReference type="ARBA" id="ARBA00022475"/>
    </source>
</evidence>
<dbReference type="InterPro" id="IPR050388">
    <property type="entry name" value="ABC_Ni/Peptide_Import"/>
</dbReference>
<dbReference type="PANTHER" id="PTHR43297">
    <property type="entry name" value="OLIGOPEPTIDE TRANSPORT ATP-BINDING PROTEIN APPD"/>
    <property type="match status" value="1"/>
</dbReference>
<comment type="subcellular location">
    <subcellularLocation>
        <location evidence="1">Cell membrane</location>
        <topology evidence="1">Peripheral membrane protein</topology>
    </subcellularLocation>
</comment>
<dbReference type="SMART" id="SM00382">
    <property type="entry name" value="AAA"/>
    <property type="match status" value="1"/>
</dbReference>
<keyword evidence="5" id="KW-0547">Nucleotide-binding</keyword>
<accession>A0ABM9W7N9</accession>
<dbReference type="SUPFAM" id="SSF52540">
    <property type="entry name" value="P-loop containing nucleoside triphosphate hydrolases"/>
    <property type="match status" value="1"/>
</dbReference>
<sequence>MAKQPLLAVEELEIAIRQKEQLLPLIRKLSFQIAKGEIFGLVGESGCGKTMTCLSILNLLPVGIMRTGGQIRLGDTSLDSLTSAQWRELRGDRIGLIMQNPMSAFDAIRTIGDHFIETLLSHGKTDTREARTIAIEYMAKVGLPEPGLLLRQYPFELSGGMLQRVIIAIALAQQPDLIIADEPTTALDATSQVQILDLLAGVRREFGTSILLISHDLGVIARLADEVAVMQAGQFVEQAAVQELFAHPRHPYTQALLNARNSISLARKRRSANVSNTTAS</sequence>
<dbReference type="Pfam" id="PF08352">
    <property type="entry name" value="oligo_HPY"/>
    <property type="match status" value="1"/>
</dbReference>